<dbReference type="GO" id="GO:0042448">
    <property type="term" value="P:progesterone metabolic process"/>
    <property type="evidence" value="ECO:0007669"/>
    <property type="project" value="TreeGrafter"/>
</dbReference>
<evidence type="ECO:0000256" key="10">
    <source>
        <dbReference type="ARBA" id="ARBA00023004"/>
    </source>
</evidence>
<sequence>MWIIQKKVWKRLDIPGPKGLPVIGNAFQMISQTPYVQLHKWSKQHGNVYKIQMFNEEIVVLSENDVIREALLEKSEDFAGRPFSWRMNYVTPGGDKDIVFRDLSQDLKRVKKIAHRGLKQFGDGMDRIAILASDEIQDCISRFQSHGNTPFDPRESVDQCITNIMTGLLVGEQIDKSSHEFQLVCDLVKSMERCGYAGPGAELDMFPWLRYFGNESFEILKEHKSIREKLFSAWMKRAEKKLSLHSDETRSVCEVLHKHYKQGEISRDEIHGTLFNLLVAGIVTTSSTLKSLLMILINHSDVQKKIQDEIDDVIGDGRLPTFADRHNMPYTEAAILEILRYSTTSTLSVPHKTLCDTSVGGYKVPNGTQVWMNIWALHHDEKYFDEPYEFKVERFLDDDGNLLPGNERKSFLPFGVGKRECLGEAMAKVRMFLFVTSLLQKLEIFPEDKNNPPDPDPIKFTYAITNQPGPFNIIVRDRESRK</sequence>
<evidence type="ECO:0000256" key="7">
    <source>
        <dbReference type="ARBA" id="ARBA00022824"/>
    </source>
</evidence>
<evidence type="ECO:0000256" key="8">
    <source>
        <dbReference type="ARBA" id="ARBA00022848"/>
    </source>
</evidence>
<dbReference type="PANTHER" id="PTHR24289">
    <property type="entry name" value="STEROID 17-ALPHA-HYDROXYLASE/17,20 LYASE"/>
    <property type="match status" value="1"/>
</dbReference>
<dbReference type="OrthoDB" id="1470350at2759"/>
<evidence type="ECO:0000256" key="3">
    <source>
        <dbReference type="ARBA" id="ARBA00004406"/>
    </source>
</evidence>
<evidence type="ECO:0000256" key="9">
    <source>
        <dbReference type="ARBA" id="ARBA00023002"/>
    </source>
</evidence>
<keyword evidence="16" id="KW-1185">Reference proteome</keyword>
<accession>A0A8S4QBQ2</accession>
<evidence type="ECO:0000256" key="5">
    <source>
        <dbReference type="ARBA" id="ARBA00022617"/>
    </source>
</evidence>
<dbReference type="InterPro" id="IPR001128">
    <property type="entry name" value="Cyt_P450"/>
</dbReference>
<dbReference type="Proteomes" id="UP000749559">
    <property type="component" value="Unassembled WGS sequence"/>
</dbReference>
<dbReference type="PROSITE" id="PS00086">
    <property type="entry name" value="CYTOCHROME_P450"/>
    <property type="match status" value="1"/>
</dbReference>
<keyword evidence="5 13" id="KW-0349">Heme</keyword>
<dbReference type="GO" id="GO:0005789">
    <property type="term" value="C:endoplasmic reticulum membrane"/>
    <property type="evidence" value="ECO:0007669"/>
    <property type="project" value="UniProtKB-SubCell"/>
</dbReference>
<evidence type="ECO:0000313" key="15">
    <source>
        <dbReference type="EMBL" id="CAH1801465.1"/>
    </source>
</evidence>
<keyword evidence="7" id="KW-0256">Endoplasmic reticulum</keyword>
<keyword evidence="12" id="KW-0472">Membrane</keyword>
<proteinExistence type="inferred from homology"/>
<evidence type="ECO:0000256" key="14">
    <source>
        <dbReference type="RuleBase" id="RU000461"/>
    </source>
</evidence>
<evidence type="ECO:0008006" key="17">
    <source>
        <dbReference type="Google" id="ProtNLM"/>
    </source>
</evidence>
<evidence type="ECO:0000256" key="11">
    <source>
        <dbReference type="ARBA" id="ARBA00023033"/>
    </source>
</evidence>
<dbReference type="PANTHER" id="PTHR24289:SF1">
    <property type="entry name" value="STEROID 17-ALPHA-HYDROXYLASE_17,20 LYASE"/>
    <property type="match status" value="1"/>
</dbReference>
<name>A0A8S4QBQ2_OWEFU</name>
<dbReference type="InterPro" id="IPR017972">
    <property type="entry name" value="Cyt_P450_CS"/>
</dbReference>
<keyword evidence="8" id="KW-0492">Microsome</keyword>
<evidence type="ECO:0000256" key="12">
    <source>
        <dbReference type="ARBA" id="ARBA00023136"/>
    </source>
</evidence>
<evidence type="ECO:0000256" key="1">
    <source>
        <dbReference type="ARBA" id="ARBA00001971"/>
    </source>
</evidence>
<gene>
    <name evidence="15" type="ORF">OFUS_LOCUS25254</name>
</gene>
<comment type="similarity">
    <text evidence="4 14">Belongs to the cytochrome P450 family.</text>
</comment>
<comment type="cofactor">
    <cofactor evidence="1 13">
        <name>heme</name>
        <dbReference type="ChEBI" id="CHEBI:30413"/>
    </cofactor>
</comment>
<dbReference type="GO" id="GO:0020037">
    <property type="term" value="F:heme binding"/>
    <property type="evidence" value="ECO:0007669"/>
    <property type="project" value="InterPro"/>
</dbReference>
<dbReference type="GO" id="GO:0042446">
    <property type="term" value="P:hormone biosynthetic process"/>
    <property type="evidence" value="ECO:0007669"/>
    <property type="project" value="TreeGrafter"/>
</dbReference>
<evidence type="ECO:0000256" key="13">
    <source>
        <dbReference type="PIRSR" id="PIRSR602401-1"/>
    </source>
</evidence>
<dbReference type="Gene3D" id="1.10.630.10">
    <property type="entry name" value="Cytochrome P450"/>
    <property type="match status" value="1"/>
</dbReference>
<keyword evidence="6 13" id="KW-0479">Metal-binding</keyword>
<dbReference type="PRINTS" id="PR00385">
    <property type="entry name" value="P450"/>
</dbReference>
<evidence type="ECO:0000256" key="4">
    <source>
        <dbReference type="ARBA" id="ARBA00010617"/>
    </source>
</evidence>
<dbReference type="GO" id="GO:0004508">
    <property type="term" value="F:steroid 17-alpha-monooxygenase activity"/>
    <property type="evidence" value="ECO:0007669"/>
    <property type="project" value="TreeGrafter"/>
</dbReference>
<feature type="binding site" description="axial binding residue" evidence="13">
    <location>
        <position position="421"/>
    </location>
    <ligand>
        <name>heme</name>
        <dbReference type="ChEBI" id="CHEBI:30413"/>
    </ligand>
    <ligandPart>
        <name>Fe</name>
        <dbReference type="ChEBI" id="CHEBI:18248"/>
    </ligandPart>
</feature>
<dbReference type="PRINTS" id="PR00463">
    <property type="entry name" value="EP450I"/>
</dbReference>
<protein>
    <recommendedName>
        <fullName evidence="17">Cytochrome P450</fullName>
    </recommendedName>
</protein>
<comment type="subcellular location">
    <subcellularLocation>
        <location evidence="3">Endoplasmic reticulum membrane</location>
        <topology evidence="3">Peripheral membrane protein</topology>
    </subcellularLocation>
    <subcellularLocation>
        <location evidence="2">Microsome membrane</location>
        <topology evidence="2">Peripheral membrane protein</topology>
    </subcellularLocation>
</comment>
<dbReference type="SUPFAM" id="SSF48264">
    <property type="entry name" value="Cytochrome P450"/>
    <property type="match status" value="1"/>
</dbReference>
<comment type="caution">
    <text evidence="15">The sequence shown here is derived from an EMBL/GenBank/DDBJ whole genome shotgun (WGS) entry which is preliminary data.</text>
</comment>
<reference evidence="15" key="1">
    <citation type="submission" date="2022-03" db="EMBL/GenBank/DDBJ databases">
        <authorList>
            <person name="Martin C."/>
        </authorList>
    </citation>
    <scope>NUCLEOTIDE SEQUENCE</scope>
</reference>
<dbReference type="InterPro" id="IPR036396">
    <property type="entry name" value="Cyt_P450_sf"/>
</dbReference>
<evidence type="ECO:0000256" key="6">
    <source>
        <dbReference type="ARBA" id="ARBA00022723"/>
    </source>
</evidence>
<dbReference type="Pfam" id="PF00067">
    <property type="entry name" value="p450"/>
    <property type="match status" value="1"/>
</dbReference>
<keyword evidence="10 13" id="KW-0408">Iron</keyword>
<dbReference type="FunFam" id="1.10.630.10:FF:000238">
    <property type="entry name" value="Cytochrome P450 2A6"/>
    <property type="match status" value="1"/>
</dbReference>
<dbReference type="AlphaFoldDB" id="A0A8S4QBQ2"/>
<organism evidence="15 16">
    <name type="scientific">Owenia fusiformis</name>
    <name type="common">Polychaete worm</name>
    <dbReference type="NCBI Taxonomy" id="6347"/>
    <lineage>
        <taxon>Eukaryota</taxon>
        <taxon>Metazoa</taxon>
        <taxon>Spiralia</taxon>
        <taxon>Lophotrochozoa</taxon>
        <taxon>Annelida</taxon>
        <taxon>Polychaeta</taxon>
        <taxon>Sedentaria</taxon>
        <taxon>Canalipalpata</taxon>
        <taxon>Sabellida</taxon>
        <taxon>Oweniida</taxon>
        <taxon>Oweniidae</taxon>
        <taxon>Owenia</taxon>
    </lineage>
</organism>
<dbReference type="EMBL" id="CAIIXF020000012">
    <property type="protein sequence ID" value="CAH1801465.1"/>
    <property type="molecule type" value="Genomic_DNA"/>
</dbReference>
<evidence type="ECO:0000313" key="16">
    <source>
        <dbReference type="Proteomes" id="UP000749559"/>
    </source>
</evidence>
<dbReference type="GO" id="GO:0005506">
    <property type="term" value="F:iron ion binding"/>
    <property type="evidence" value="ECO:0007669"/>
    <property type="project" value="InterPro"/>
</dbReference>
<dbReference type="InterPro" id="IPR002401">
    <property type="entry name" value="Cyt_P450_E_grp-I"/>
</dbReference>
<evidence type="ECO:0000256" key="2">
    <source>
        <dbReference type="ARBA" id="ARBA00004174"/>
    </source>
</evidence>
<keyword evidence="9 14" id="KW-0560">Oxidoreductase</keyword>
<keyword evidence="11 14" id="KW-0503">Monooxygenase</keyword>